<dbReference type="PANTHER" id="PTHR36435:SF6">
    <property type="entry name" value="ABORTIVE INFECTION PROTEIN"/>
    <property type="match status" value="1"/>
</dbReference>
<accession>A0ABR4UF87</accession>
<dbReference type="Proteomes" id="UP000028721">
    <property type="component" value="Unassembled WGS sequence"/>
</dbReference>
<keyword evidence="4" id="KW-1185">Reference proteome</keyword>
<keyword evidence="1" id="KW-0812">Transmembrane</keyword>
<dbReference type="PANTHER" id="PTHR36435">
    <property type="entry name" value="SLR1288 PROTEIN"/>
    <property type="match status" value="1"/>
</dbReference>
<gene>
    <name evidence="3" type="ORF">CR62_02175</name>
</gene>
<evidence type="ECO:0000256" key="1">
    <source>
        <dbReference type="SAM" id="Phobius"/>
    </source>
</evidence>
<feature type="transmembrane region" description="Helical" evidence="1">
    <location>
        <begin position="117"/>
        <end position="136"/>
    </location>
</feature>
<evidence type="ECO:0000313" key="3">
    <source>
        <dbReference type="EMBL" id="KFB90582.1"/>
    </source>
</evidence>
<feature type="transmembrane region" description="Helical" evidence="1">
    <location>
        <begin position="47"/>
        <end position="65"/>
    </location>
</feature>
<keyword evidence="3" id="KW-0378">Hydrolase</keyword>
<feature type="domain" description="CAAX prenyl protease 2/Lysostaphin resistance protein A-like" evidence="2">
    <location>
        <begin position="122"/>
        <end position="213"/>
    </location>
</feature>
<comment type="caution">
    <text evidence="3">The sequence shown here is derived from an EMBL/GenBank/DDBJ whole genome shotgun (WGS) entry which is preliminary data.</text>
</comment>
<keyword evidence="1" id="KW-1133">Transmembrane helix</keyword>
<feature type="transmembrane region" description="Helical" evidence="1">
    <location>
        <begin position="85"/>
        <end position="105"/>
    </location>
</feature>
<feature type="transmembrane region" description="Helical" evidence="1">
    <location>
        <begin position="201"/>
        <end position="223"/>
    </location>
</feature>
<dbReference type="EMBL" id="JGVP01000001">
    <property type="protein sequence ID" value="KFB90582.1"/>
    <property type="molecule type" value="Genomic_DNA"/>
</dbReference>
<name>A0ABR4UF87_9GAMM</name>
<feature type="transmembrane region" description="Helical" evidence="1">
    <location>
        <begin position="148"/>
        <end position="172"/>
    </location>
</feature>
<dbReference type="InterPro" id="IPR003675">
    <property type="entry name" value="Rce1/LyrA-like_dom"/>
</dbReference>
<organism evidence="3 4">
    <name type="scientific">Serratia grimesii</name>
    <dbReference type="NCBI Taxonomy" id="82995"/>
    <lineage>
        <taxon>Bacteria</taxon>
        <taxon>Pseudomonadati</taxon>
        <taxon>Pseudomonadota</taxon>
        <taxon>Gammaproteobacteria</taxon>
        <taxon>Enterobacterales</taxon>
        <taxon>Yersiniaceae</taxon>
        <taxon>Serratia</taxon>
    </lineage>
</organism>
<keyword evidence="1" id="KW-0472">Membrane</keyword>
<reference evidence="3 4" key="1">
    <citation type="submission" date="2014-03" db="EMBL/GenBank/DDBJ databases">
        <title>Draft genome sequence of the Serratia grimesii strain a2.</title>
        <authorList>
            <person name="Toymentseva A."/>
            <person name="Kazakov S."/>
            <person name="Giliazeva A."/>
            <person name="Ismagilova R."/>
            <person name="Shah R."/>
            <person name="Sharipova M."/>
            <person name="Khaitlina S."/>
            <person name="Mardanova A."/>
        </authorList>
    </citation>
    <scope>NUCLEOTIDE SEQUENCE [LARGE SCALE GENOMIC DNA]</scope>
    <source>
        <strain evidence="3 4">A2</strain>
    </source>
</reference>
<feature type="transmembrane region" description="Helical" evidence="1">
    <location>
        <begin position="178"/>
        <end position="194"/>
    </location>
</feature>
<evidence type="ECO:0000313" key="4">
    <source>
        <dbReference type="Proteomes" id="UP000028721"/>
    </source>
</evidence>
<sequence>MKMTDWDKEIARHKETKGFFSTFLLMVALTFLPLLFPNREKLEAEGWLVPILLVIEFVVIVPLYLKFYKNRPSFGAGNFKPATFFGFLLIILALQFIAPALLGITKTESWVIEQVSLQGNVFFLVQLTLIILAPIYEEIVFRGCLYGAFQTWFAGGKIGAAIVTSILFAILHTQYADARMLLILFCISLTLIAARARSNGLLMPISLHIAMNGIVLGVSYWVIQA</sequence>
<dbReference type="GO" id="GO:0008233">
    <property type="term" value="F:peptidase activity"/>
    <property type="evidence" value="ECO:0007669"/>
    <property type="project" value="UniProtKB-KW"/>
</dbReference>
<feature type="transmembrane region" description="Helical" evidence="1">
    <location>
        <begin position="18"/>
        <end position="35"/>
    </location>
</feature>
<dbReference type="InterPro" id="IPR052710">
    <property type="entry name" value="CAAX_protease"/>
</dbReference>
<keyword evidence="3" id="KW-0645">Protease</keyword>
<evidence type="ECO:0000259" key="2">
    <source>
        <dbReference type="Pfam" id="PF02517"/>
    </source>
</evidence>
<dbReference type="GO" id="GO:0006508">
    <property type="term" value="P:proteolysis"/>
    <property type="evidence" value="ECO:0007669"/>
    <property type="project" value="UniProtKB-KW"/>
</dbReference>
<dbReference type="Pfam" id="PF02517">
    <property type="entry name" value="Rce1-like"/>
    <property type="match status" value="1"/>
</dbReference>
<protein>
    <submittedName>
        <fullName evidence="3">CAAX protease</fullName>
    </submittedName>
</protein>
<proteinExistence type="predicted"/>